<sequence>MKTGERFRRNPMSGSVPDFAPERPKAMRGVEGALSQNKIQPPAGRNEGLLIWHCGPAWPMIKPNPVSYMPKCKENRMSDPLTIVVDKEPIQFTGDGKVVVLDAIGALCGPEDKTELWTRLLDKRPELRGLCEHHRFSRNGSALVTDGEGWDKIQSALFDLVLELE</sequence>
<accession>A0AA41R1I9</accession>
<organism evidence="2 3">
    <name type="scientific">Desulfatitalea alkaliphila</name>
    <dbReference type="NCBI Taxonomy" id="2929485"/>
    <lineage>
        <taxon>Bacteria</taxon>
        <taxon>Pseudomonadati</taxon>
        <taxon>Thermodesulfobacteriota</taxon>
        <taxon>Desulfobacteria</taxon>
        <taxon>Desulfobacterales</taxon>
        <taxon>Desulfosarcinaceae</taxon>
        <taxon>Desulfatitalea</taxon>
    </lineage>
</organism>
<comment type="caution">
    <text evidence="2">The sequence shown here is derived from an EMBL/GenBank/DDBJ whole genome shotgun (WGS) entry which is preliminary data.</text>
</comment>
<gene>
    <name evidence="2" type="ORF">MRX98_00525</name>
</gene>
<dbReference type="Proteomes" id="UP001165427">
    <property type="component" value="Unassembled WGS sequence"/>
</dbReference>
<feature type="region of interest" description="Disordered" evidence="1">
    <location>
        <begin position="1"/>
        <end position="24"/>
    </location>
</feature>
<evidence type="ECO:0000313" key="2">
    <source>
        <dbReference type="EMBL" id="MCJ8499040.1"/>
    </source>
</evidence>
<dbReference type="RefSeq" id="WP_246902090.1">
    <property type="nucleotide sequence ID" value="NZ_JALJRB010000001.1"/>
</dbReference>
<evidence type="ECO:0000313" key="3">
    <source>
        <dbReference type="Proteomes" id="UP001165427"/>
    </source>
</evidence>
<name>A0AA41R1I9_9BACT</name>
<dbReference type="EMBL" id="JALJRB010000001">
    <property type="protein sequence ID" value="MCJ8499040.1"/>
    <property type="molecule type" value="Genomic_DNA"/>
</dbReference>
<protein>
    <submittedName>
        <fullName evidence="2">Uncharacterized protein</fullName>
    </submittedName>
</protein>
<dbReference type="AlphaFoldDB" id="A0AA41R1I9"/>
<proteinExistence type="predicted"/>
<keyword evidence="3" id="KW-1185">Reference proteome</keyword>
<reference evidence="2" key="1">
    <citation type="submission" date="2022-04" db="EMBL/GenBank/DDBJ databases">
        <title>Desulfatitalea alkaliphila sp. nov., a novel anaerobic sulfate-reducing bacterium isolated from terrestrial mud volcano, Taman Peninsula, Russia.</title>
        <authorList>
            <person name="Khomyakova M.A."/>
            <person name="Merkel A.Y."/>
            <person name="Slobodkin A.I."/>
        </authorList>
    </citation>
    <scope>NUCLEOTIDE SEQUENCE</scope>
    <source>
        <strain evidence="2">M08but</strain>
    </source>
</reference>
<evidence type="ECO:0000256" key="1">
    <source>
        <dbReference type="SAM" id="MobiDB-lite"/>
    </source>
</evidence>